<evidence type="ECO:0000313" key="3">
    <source>
        <dbReference type="EMBL" id="MFD0739592.1"/>
    </source>
</evidence>
<proteinExistence type="predicted"/>
<dbReference type="Proteomes" id="UP001597090">
    <property type="component" value="Unassembled WGS sequence"/>
</dbReference>
<evidence type="ECO:0000256" key="1">
    <source>
        <dbReference type="SAM" id="SignalP"/>
    </source>
</evidence>
<dbReference type="Pfam" id="PF05229">
    <property type="entry name" value="SCPU"/>
    <property type="match status" value="2"/>
</dbReference>
<feature type="domain" description="Spore coat protein U/FanG" evidence="2">
    <location>
        <begin position="22"/>
        <end position="155"/>
    </location>
</feature>
<keyword evidence="1" id="KW-0732">Signal</keyword>
<keyword evidence="4" id="KW-1185">Reference proteome</keyword>
<evidence type="ECO:0000313" key="4">
    <source>
        <dbReference type="Proteomes" id="UP001597090"/>
    </source>
</evidence>
<comment type="caution">
    <text evidence="3">The sequence shown here is derived from an EMBL/GenBank/DDBJ whole genome shotgun (WGS) entry which is preliminary data.</text>
</comment>
<accession>A0ABW2YSX6</accession>
<dbReference type="InterPro" id="IPR007893">
    <property type="entry name" value="Spore_coat_U/FanG"/>
</dbReference>
<reference evidence="4" key="1">
    <citation type="journal article" date="2019" name="Int. J. Syst. Evol. Microbiol.">
        <title>The Global Catalogue of Microorganisms (GCM) 10K type strain sequencing project: providing services to taxonomists for standard genome sequencing and annotation.</title>
        <authorList>
            <consortium name="The Broad Institute Genomics Platform"/>
            <consortium name="The Broad Institute Genome Sequencing Center for Infectious Disease"/>
            <person name="Wu L."/>
            <person name="Ma J."/>
        </authorList>
    </citation>
    <scope>NUCLEOTIDE SEQUENCE [LARGE SCALE GENOMIC DNA]</scope>
    <source>
        <strain evidence="4">CCUG 55491</strain>
    </source>
</reference>
<dbReference type="RefSeq" id="WP_386812626.1">
    <property type="nucleotide sequence ID" value="NZ_JBHTIH010000004.1"/>
</dbReference>
<evidence type="ECO:0000259" key="2">
    <source>
        <dbReference type="Pfam" id="PF05229"/>
    </source>
</evidence>
<organism evidence="3 4">
    <name type="scientific">Lysobacter koreensis</name>
    <dbReference type="NCBI Taxonomy" id="266122"/>
    <lineage>
        <taxon>Bacteria</taxon>
        <taxon>Pseudomonadati</taxon>
        <taxon>Pseudomonadota</taxon>
        <taxon>Gammaproteobacteria</taxon>
        <taxon>Lysobacterales</taxon>
        <taxon>Lysobacteraceae</taxon>
        <taxon>Lysobacter</taxon>
    </lineage>
</organism>
<dbReference type="InterPro" id="IPR053167">
    <property type="entry name" value="Spore_coat_component"/>
</dbReference>
<dbReference type="EMBL" id="JBHTIH010000004">
    <property type="protein sequence ID" value="MFD0739592.1"/>
    <property type="molecule type" value="Genomic_DNA"/>
</dbReference>
<feature type="domain" description="Spore coat protein U/FanG" evidence="2">
    <location>
        <begin position="178"/>
        <end position="316"/>
    </location>
</feature>
<name>A0ABW2YSX6_9GAMM</name>
<keyword evidence="3" id="KW-0167">Capsid protein</keyword>
<dbReference type="PANTHER" id="PTHR37089:SF4">
    <property type="entry name" value="EXPORTED PROTEIN"/>
    <property type="match status" value="1"/>
</dbReference>
<protein>
    <submittedName>
        <fullName evidence="3">Spore coat protein U domain-containing protein</fullName>
    </submittedName>
</protein>
<feature type="chain" id="PRO_5045497169" evidence="1">
    <location>
        <begin position="25"/>
        <end position="319"/>
    </location>
</feature>
<dbReference type="PANTHER" id="PTHR37089">
    <property type="entry name" value="PROTEIN U-RELATED"/>
    <property type="match status" value="1"/>
</dbReference>
<sequence length="319" mass="33253">MIRRYLLAATLGLLSWLAPGIAHAAINCVVNTAPVDLAFGTLTLPLNSNPTSTTVAVSCMRTQNGDSNKVLMCVGTESNPSPRLMNRTTAPPGTLSYDVYSDSAYSQIVNYTYNASTSINLPNRNVWYPGTVILYGRLTASQLTTTPGAYLHQVTNAVYGYSGAANANCATNVSLGGTYTLRASATLQGSCTIAAQTLNFGTHNILNVVRDAQANLTVTCTNGTPYTVKLDGGRAADVNARRMYLNGVGPQTIAYNLYTDSGRATIWGTGGGSGSTVLGNGTGSGQGSPQTLVVYGRVPVTPAFTAGAYSDVVTATVEF</sequence>
<gene>
    <name evidence="3" type="ORF">ACFQZQ_09910</name>
</gene>
<keyword evidence="3" id="KW-0946">Virion</keyword>
<feature type="signal peptide" evidence="1">
    <location>
        <begin position="1"/>
        <end position="24"/>
    </location>
</feature>
<dbReference type="SMART" id="SM00972">
    <property type="entry name" value="SCPU"/>
    <property type="match status" value="2"/>
</dbReference>